<dbReference type="SUPFAM" id="SSF48208">
    <property type="entry name" value="Six-hairpin glycosidases"/>
    <property type="match status" value="1"/>
</dbReference>
<dbReference type="GO" id="GO:0005975">
    <property type="term" value="P:carbohydrate metabolic process"/>
    <property type="evidence" value="ECO:0007669"/>
    <property type="project" value="InterPro"/>
</dbReference>
<keyword evidence="1" id="KW-0378">Hydrolase</keyword>
<dbReference type="GO" id="GO:0016798">
    <property type="term" value="F:hydrolase activity, acting on glycosyl bonds"/>
    <property type="evidence" value="ECO:0007669"/>
    <property type="project" value="UniProtKB-KW"/>
</dbReference>
<keyword evidence="1" id="KW-0326">Glycosidase</keyword>
<dbReference type="Proteomes" id="UP000326877">
    <property type="component" value="Unassembled WGS sequence"/>
</dbReference>
<dbReference type="InterPro" id="IPR008928">
    <property type="entry name" value="6-hairpin_glycosidase_sf"/>
</dbReference>
<dbReference type="EMBL" id="ML735271">
    <property type="protein sequence ID" value="KAE8389036.1"/>
    <property type="molecule type" value="Genomic_DNA"/>
</dbReference>
<dbReference type="AlphaFoldDB" id="A0A5N7C4M6"/>
<dbReference type="PANTHER" id="PTHR34987:SF2">
    <property type="entry name" value="B, PUTATIVE (AFU_ORTHOLOGUE AFUA_7G05040)-RELATED"/>
    <property type="match status" value="1"/>
</dbReference>
<evidence type="ECO:0000313" key="1">
    <source>
        <dbReference type="EMBL" id="KAE8389036.1"/>
    </source>
</evidence>
<accession>A0A5N7C4M6</accession>
<proteinExistence type="predicted"/>
<dbReference type="OrthoDB" id="6503935at2759"/>
<dbReference type="InterPro" id="IPR012341">
    <property type="entry name" value="6hp_glycosidase-like_sf"/>
</dbReference>
<protein>
    <submittedName>
        <fullName evidence="1">Six-hairpin glycosidase-like protein</fullName>
    </submittedName>
</protein>
<organism evidence="1">
    <name type="scientific">Petromyces alliaceus</name>
    <name type="common">Aspergillus alliaceus</name>
    <dbReference type="NCBI Taxonomy" id="209559"/>
    <lineage>
        <taxon>Eukaryota</taxon>
        <taxon>Fungi</taxon>
        <taxon>Dikarya</taxon>
        <taxon>Ascomycota</taxon>
        <taxon>Pezizomycotina</taxon>
        <taxon>Eurotiomycetes</taxon>
        <taxon>Eurotiomycetidae</taxon>
        <taxon>Eurotiales</taxon>
        <taxon>Aspergillaceae</taxon>
        <taxon>Aspergillus</taxon>
        <taxon>Aspergillus subgen. Circumdati</taxon>
    </lineage>
</organism>
<name>A0A5N7C4M6_PETAA</name>
<dbReference type="PANTHER" id="PTHR34987">
    <property type="entry name" value="C, PUTATIVE (AFU_ORTHOLOGUE AFUA_3G02880)-RELATED"/>
    <property type="match status" value="1"/>
</dbReference>
<sequence>MSLVHSQGLEMEWSEARHRLFNGLRLSAIIHSIGTRKPTYLGTPEWTSIPWRKGKKQPKQYLFDLMAEIPALLEAMDSVNVTSDISQSLARLHEVCERYMYLAQRLYAWYETYMTDHPSKGHWEQPSRLPSVSPNERSPPTCIGFPDHDTGHIHLLYWTSHVLLFSNIGMVYESCVTNAPHGAHISLPPFPCDIQEMHGMALNIARSAEYFLEPKAISLGACIISFPASIAFGYFEYYNLPECDWFRQIFRYIKTFGIDVEGFLDAVASETSGFSSRREGQMGRAWRPSQSTKWDVSIRTIPNCMIDGFSDCPVYEQLQYSGGSRAVGLFHYLLSRDDGLMRQVMINFATSATFEGLTQSRFQSHVPQLIAGFSLYWALQVCDHHLYFGGTQFARSFLPRIDGVLDFFDSHIDSMLYAYVLQQVARLVHNIGRPGYATEYETRALALQQAIRAHCYGGHFFTDSTADIADDLSYSQHCQAFAVISWTARPDDRARLLTESFADPHFSKCSCMMQFCALWALPLAGDEVYESFWPRLLDSWRKMLANNLTTWEEVDVRQRSDCHAWSSVPIYEYCTELAGIRPIAPGSTKVLFKPRLGLNQEVQATIAAGKDNIAIISWATEH</sequence>
<dbReference type="Gene3D" id="1.50.10.10">
    <property type="match status" value="2"/>
</dbReference>
<reference evidence="1" key="1">
    <citation type="submission" date="2019-04" db="EMBL/GenBank/DDBJ databases">
        <title>Friends and foes A comparative genomics studyof 23 Aspergillus species from section Flavi.</title>
        <authorList>
            <consortium name="DOE Joint Genome Institute"/>
            <person name="Kjaerbolling I."/>
            <person name="Vesth T."/>
            <person name="Frisvad J.C."/>
            <person name="Nybo J.L."/>
            <person name="Theobald S."/>
            <person name="Kildgaard S."/>
            <person name="Isbrandt T."/>
            <person name="Kuo A."/>
            <person name="Sato A."/>
            <person name="Lyhne E.K."/>
            <person name="Kogle M.E."/>
            <person name="Wiebenga A."/>
            <person name="Kun R.S."/>
            <person name="Lubbers R.J."/>
            <person name="Makela M.R."/>
            <person name="Barry K."/>
            <person name="Chovatia M."/>
            <person name="Clum A."/>
            <person name="Daum C."/>
            <person name="Haridas S."/>
            <person name="He G."/>
            <person name="LaButti K."/>
            <person name="Lipzen A."/>
            <person name="Mondo S."/>
            <person name="Riley R."/>
            <person name="Salamov A."/>
            <person name="Simmons B.A."/>
            <person name="Magnuson J.K."/>
            <person name="Henrissat B."/>
            <person name="Mortensen U.H."/>
            <person name="Larsen T.O."/>
            <person name="Devries R.P."/>
            <person name="Grigoriev I.V."/>
            <person name="Machida M."/>
            <person name="Baker S.E."/>
            <person name="Andersen M.R."/>
        </authorList>
    </citation>
    <scope>NUCLEOTIDE SEQUENCE [LARGE SCALE GENOMIC DNA]</scope>
    <source>
        <strain evidence="1">IBT 14317</strain>
    </source>
</reference>
<gene>
    <name evidence="1" type="ORF">BDV23DRAFT_184885</name>
</gene>